<evidence type="ECO:0000256" key="3">
    <source>
        <dbReference type="SAM" id="MobiDB-lite"/>
    </source>
</evidence>
<keyword evidence="2" id="KW-0604">Photosystem II</keyword>
<gene>
    <name evidence="6" type="ORF">BJN34_11030</name>
</gene>
<organism evidence="6 7">
    <name type="scientific">Cupriavidus necator</name>
    <name type="common">Alcaligenes eutrophus</name>
    <name type="synonym">Ralstonia eutropha</name>
    <dbReference type="NCBI Taxonomy" id="106590"/>
    <lineage>
        <taxon>Bacteria</taxon>
        <taxon>Pseudomonadati</taxon>
        <taxon>Pseudomonadota</taxon>
        <taxon>Betaproteobacteria</taxon>
        <taxon>Burkholderiales</taxon>
        <taxon>Burkholderiaceae</taxon>
        <taxon>Cupriavidus</taxon>
    </lineage>
</organism>
<evidence type="ECO:0000313" key="6">
    <source>
        <dbReference type="EMBL" id="AQV94420.1"/>
    </source>
</evidence>
<evidence type="ECO:0000256" key="2">
    <source>
        <dbReference type="ARBA" id="ARBA00023276"/>
    </source>
</evidence>
<dbReference type="InterPro" id="IPR028203">
    <property type="entry name" value="PSII_CF48-like_dom"/>
</dbReference>
<evidence type="ECO:0000256" key="1">
    <source>
        <dbReference type="ARBA" id="ARBA00022531"/>
    </source>
</evidence>
<sequence length="340" mass="35356">MKLSFLLTTIAMAAGCHGMAWAAANDGGAVPAEGAVKLERGPAVRSPSAVRASILGAARAGERIVAVGDHGVVLLSDDGGKTFRQATHVPTRAVLTAVSFADAHNGWAVGHHGVMLYTADGGERWTLQRSDTSTDQPLFTVLFLDRQHGMAAGLWSLLLETDDGGRTWNKRELPAPPGGKAADRNLFRIFAAPGGKLFIAAEQGLVLRSLDRGKTWIYQQTGYKGSFWTGAAERDGSVVVGGMRGTVYRSRDGGDSWSKVPSGTASSLTDLVAVEGGVAGVGLEGASIRSGPDGASFEAATRPDRLDLTAAVAAPDGKLVLFSNQGPVPPEPDEPMKNGA</sequence>
<dbReference type="GO" id="GO:0016787">
    <property type="term" value="F:hydrolase activity"/>
    <property type="evidence" value="ECO:0007669"/>
    <property type="project" value="UniProtKB-KW"/>
</dbReference>
<keyword evidence="1" id="KW-0602">Photosynthesis</keyword>
<evidence type="ECO:0000256" key="4">
    <source>
        <dbReference type="SAM" id="SignalP"/>
    </source>
</evidence>
<dbReference type="KEGG" id="cuh:BJN34_11030"/>
<keyword evidence="4" id="KW-0732">Signal</keyword>
<dbReference type="GO" id="GO:0009523">
    <property type="term" value="C:photosystem II"/>
    <property type="evidence" value="ECO:0007669"/>
    <property type="project" value="UniProtKB-KW"/>
</dbReference>
<dbReference type="PANTHER" id="PTHR47199:SF2">
    <property type="entry name" value="PHOTOSYSTEM II STABILITY_ASSEMBLY FACTOR HCF136, CHLOROPLASTIC"/>
    <property type="match status" value="1"/>
</dbReference>
<dbReference type="PROSITE" id="PS51257">
    <property type="entry name" value="PROKAR_LIPOPROTEIN"/>
    <property type="match status" value="1"/>
</dbReference>
<dbReference type="Gene3D" id="2.130.10.10">
    <property type="entry name" value="YVTN repeat-like/Quinoprotein amine dehydrogenase"/>
    <property type="match status" value="2"/>
</dbReference>
<feature type="region of interest" description="Disordered" evidence="3">
    <location>
        <begin position="320"/>
        <end position="340"/>
    </location>
</feature>
<dbReference type="SUPFAM" id="SSF50939">
    <property type="entry name" value="Sialidases"/>
    <property type="match status" value="1"/>
</dbReference>
<feature type="signal peptide" evidence="4">
    <location>
        <begin position="1"/>
        <end position="22"/>
    </location>
</feature>
<dbReference type="RefSeq" id="WP_234824803.1">
    <property type="nucleotide sequence ID" value="NZ_CP017757.2"/>
</dbReference>
<dbReference type="EMBL" id="CP017757">
    <property type="protein sequence ID" value="AQV94420.1"/>
    <property type="molecule type" value="Genomic_DNA"/>
</dbReference>
<dbReference type="GO" id="GO:0015979">
    <property type="term" value="P:photosynthesis"/>
    <property type="evidence" value="ECO:0007669"/>
    <property type="project" value="UniProtKB-KW"/>
</dbReference>
<evidence type="ECO:0000259" key="5">
    <source>
        <dbReference type="Pfam" id="PF14870"/>
    </source>
</evidence>
<accession>A0A1U9UP92</accession>
<reference evidence="7" key="1">
    <citation type="submission" date="2017-02" db="EMBL/GenBank/DDBJ databases">
        <title>Complete genome sequence of Cupriavidus necator strain NH9, a 3-chlorobenzoate degrader.</title>
        <authorList>
            <person name="Moriuchi R."/>
            <person name="Dohra H."/>
            <person name="Ogawa N."/>
        </authorList>
    </citation>
    <scope>NUCLEOTIDE SEQUENCE [LARGE SCALE GENOMIC DNA]</scope>
    <source>
        <strain evidence="7">NH9</strain>
    </source>
</reference>
<proteinExistence type="predicted"/>
<dbReference type="Pfam" id="PF14870">
    <property type="entry name" value="PSII_BNR"/>
    <property type="match status" value="1"/>
</dbReference>
<evidence type="ECO:0000313" key="7">
    <source>
        <dbReference type="Proteomes" id="UP000189627"/>
    </source>
</evidence>
<dbReference type="AlphaFoldDB" id="A0A1U9UP92"/>
<dbReference type="InterPro" id="IPR036278">
    <property type="entry name" value="Sialidase_sf"/>
</dbReference>
<dbReference type="InterPro" id="IPR015943">
    <property type="entry name" value="WD40/YVTN_repeat-like_dom_sf"/>
</dbReference>
<dbReference type="Proteomes" id="UP000189627">
    <property type="component" value="Chromosome 1"/>
</dbReference>
<feature type="chain" id="PRO_5012437228" evidence="4">
    <location>
        <begin position="23"/>
        <end position="340"/>
    </location>
</feature>
<dbReference type="CDD" id="cd15482">
    <property type="entry name" value="Sialidase_non-viral"/>
    <property type="match status" value="1"/>
</dbReference>
<dbReference type="PANTHER" id="PTHR47199">
    <property type="entry name" value="PHOTOSYSTEM II STABILITY/ASSEMBLY FACTOR HCF136, CHLOROPLASTIC"/>
    <property type="match status" value="1"/>
</dbReference>
<protein>
    <submittedName>
        <fullName evidence="6">Glycosyl hydrolase</fullName>
    </submittedName>
</protein>
<keyword evidence="6" id="KW-0378">Hydrolase</keyword>
<name>A0A1U9UP92_CUPNE</name>
<feature type="domain" description="Photosynthesis system II assembly factor Ycf48/Hcf136-like" evidence="5">
    <location>
        <begin position="133"/>
        <end position="271"/>
    </location>
</feature>